<dbReference type="GO" id="GO:0005975">
    <property type="term" value="P:carbohydrate metabolic process"/>
    <property type="evidence" value="ECO:0007669"/>
    <property type="project" value="InterPro"/>
</dbReference>
<dbReference type="PROSITE" id="PS51762">
    <property type="entry name" value="GH16_2"/>
    <property type="match status" value="1"/>
</dbReference>
<dbReference type="Proteomes" id="UP000619457">
    <property type="component" value="Unassembled WGS sequence"/>
</dbReference>
<gene>
    <name evidence="3" type="ORF">GCM10007049_16380</name>
</gene>
<dbReference type="InterPro" id="IPR013320">
    <property type="entry name" value="ConA-like_dom_sf"/>
</dbReference>
<protein>
    <recommendedName>
        <fullName evidence="2">GH16 domain-containing protein</fullName>
    </recommendedName>
</protein>
<comment type="caution">
    <text evidence="3">The sequence shown here is derived from an EMBL/GenBank/DDBJ whole genome shotgun (WGS) entry which is preliminary data.</text>
</comment>
<proteinExistence type="inferred from homology"/>
<accession>A0A918UNN1</accession>
<dbReference type="Gene3D" id="2.60.120.200">
    <property type="match status" value="1"/>
</dbReference>
<name>A0A918UNN1_9BACT</name>
<dbReference type="EMBL" id="BMWX01000003">
    <property type="protein sequence ID" value="GGZ24714.1"/>
    <property type="molecule type" value="Genomic_DNA"/>
</dbReference>
<evidence type="ECO:0000259" key="2">
    <source>
        <dbReference type="PROSITE" id="PS51762"/>
    </source>
</evidence>
<comment type="similarity">
    <text evidence="1">Belongs to the glycosyl hydrolase 16 family.</text>
</comment>
<organism evidence="3 4">
    <name type="scientific">Echinicola pacifica</name>
    <dbReference type="NCBI Taxonomy" id="346377"/>
    <lineage>
        <taxon>Bacteria</taxon>
        <taxon>Pseudomonadati</taxon>
        <taxon>Bacteroidota</taxon>
        <taxon>Cytophagia</taxon>
        <taxon>Cytophagales</taxon>
        <taxon>Cyclobacteriaceae</taxon>
        <taxon>Echinicola</taxon>
    </lineage>
</organism>
<dbReference type="InterPro" id="IPR000757">
    <property type="entry name" value="Beta-glucanase-like"/>
</dbReference>
<dbReference type="GO" id="GO:0004553">
    <property type="term" value="F:hydrolase activity, hydrolyzing O-glycosyl compounds"/>
    <property type="evidence" value="ECO:0007669"/>
    <property type="project" value="InterPro"/>
</dbReference>
<evidence type="ECO:0000313" key="4">
    <source>
        <dbReference type="Proteomes" id="UP000619457"/>
    </source>
</evidence>
<dbReference type="SUPFAM" id="SSF49899">
    <property type="entry name" value="Concanavalin A-like lectins/glucanases"/>
    <property type="match status" value="1"/>
</dbReference>
<evidence type="ECO:0000313" key="3">
    <source>
        <dbReference type="EMBL" id="GGZ24714.1"/>
    </source>
</evidence>
<evidence type="ECO:0000256" key="1">
    <source>
        <dbReference type="ARBA" id="ARBA00006865"/>
    </source>
</evidence>
<reference evidence="3" key="2">
    <citation type="submission" date="2020-09" db="EMBL/GenBank/DDBJ databases">
        <authorList>
            <person name="Sun Q."/>
            <person name="Kim S."/>
        </authorList>
    </citation>
    <scope>NUCLEOTIDE SEQUENCE</scope>
    <source>
        <strain evidence="3">KCTC 12368</strain>
    </source>
</reference>
<reference evidence="3" key="1">
    <citation type="journal article" date="2014" name="Int. J. Syst. Evol. Microbiol.">
        <title>Complete genome sequence of Corynebacterium casei LMG S-19264T (=DSM 44701T), isolated from a smear-ripened cheese.</title>
        <authorList>
            <consortium name="US DOE Joint Genome Institute (JGI-PGF)"/>
            <person name="Walter F."/>
            <person name="Albersmeier A."/>
            <person name="Kalinowski J."/>
            <person name="Ruckert C."/>
        </authorList>
    </citation>
    <scope>NUCLEOTIDE SEQUENCE</scope>
    <source>
        <strain evidence="3">KCTC 12368</strain>
    </source>
</reference>
<sequence>MAPEMCVIPLEGQGSITATMEGLAKPALPASLKHTRLSLSIILAVLSVSCTSQAEPTSVDSSADQRIISPSFLPGQDPLNSTASWSLVGDLSDEFDQRDSRSSSGLNVDKWTNGPTEYFPWQGSTQCLFSPSTVQVDQVLAGAATITVQQLAEKQGDREYAGGIIRSTATAKPGMYMEARMRANKTQMSSSFWLINVRKYIEEECKRTTELDIQESVGQRGPLAEEWSTHWDQMMHSNVLNRETTEACSPLENARNQNKKLLSQLASEDFQVFGCWWKDPNTFIFFLNGEEVYQLHPKSGEFIFPMFITLSSNVYDWNKYPKDQEGMAGFSEIDRSTAIDWVRTWSVN</sequence>
<keyword evidence="4" id="KW-1185">Reference proteome</keyword>
<feature type="domain" description="GH16" evidence="2">
    <location>
        <begin position="63"/>
        <end position="348"/>
    </location>
</feature>
<dbReference type="AlphaFoldDB" id="A0A918UNN1"/>